<evidence type="ECO:0000313" key="2">
    <source>
        <dbReference type="Proteomes" id="UP001147005"/>
    </source>
</evidence>
<reference evidence="1" key="1">
    <citation type="submission" date="2022-01" db="EMBL/GenBank/DDBJ databases">
        <title>Genetic Characterization of Carbapenem-resistant Citrobacter spp. from China: a multicenter study.</title>
        <authorList>
            <person name="Ye L."/>
        </authorList>
    </citation>
    <scope>NUCLEOTIDE SEQUENCE</scope>
    <source>
        <strain evidence="1">IR5432</strain>
    </source>
</reference>
<dbReference type="Proteomes" id="UP001147005">
    <property type="component" value="Unassembled WGS sequence"/>
</dbReference>
<gene>
    <name evidence="1" type="ORF">L2111_03990</name>
</gene>
<organism evidence="1 2">
    <name type="scientific">Citrobacter portucalensis</name>
    <dbReference type="NCBI Taxonomy" id="1639133"/>
    <lineage>
        <taxon>Bacteria</taxon>
        <taxon>Pseudomonadati</taxon>
        <taxon>Pseudomonadota</taxon>
        <taxon>Gammaproteobacteria</taxon>
        <taxon>Enterobacterales</taxon>
        <taxon>Enterobacteriaceae</taxon>
        <taxon>Citrobacter</taxon>
        <taxon>Citrobacter freundii complex</taxon>
    </lineage>
</organism>
<evidence type="ECO:0008006" key="3">
    <source>
        <dbReference type="Google" id="ProtNLM"/>
    </source>
</evidence>
<dbReference type="RefSeq" id="WP_275397177.1">
    <property type="nucleotide sequence ID" value="NZ_JAKIHW010000003.1"/>
</dbReference>
<dbReference type="EMBL" id="JAKIHW010000003">
    <property type="protein sequence ID" value="MDE9617244.1"/>
    <property type="molecule type" value="Genomic_DNA"/>
</dbReference>
<dbReference type="Gene3D" id="1.10.30.50">
    <property type="match status" value="1"/>
</dbReference>
<evidence type="ECO:0000313" key="1">
    <source>
        <dbReference type="EMBL" id="MDE9617244.1"/>
    </source>
</evidence>
<name>A0A9X4GHK8_9ENTR</name>
<dbReference type="AlphaFoldDB" id="A0A9X4GHK8"/>
<comment type="caution">
    <text evidence="1">The sequence shown here is derived from an EMBL/GenBank/DDBJ whole genome shotgun (WGS) entry which is preliminary data.</text>
</comment>
<accession>A0A9X4GHK8</accession>
<proteinExistence type="predicted"/>
<protein>
    <recommendedName>
        <fullName evidence="3">HNH endonuclease</fullName>
    </recommendedName>
</protein>
<sequence>MFNVIRTLPAPTSLEAQRKYDGEDVYTALEECFHKKCYICETKNPLDINIEHFNPHMGDIEKKFNWNNLYLSCSRCNNIKQAQYQNLLDCCNTSVWDKIKLLPGFSPGARNFTITALDTDPKTIETATLLNDVYNNDRTINKRFTARSLRSQVVKTTHKLTKLMTIYYDEDSTGVKREQAIEDMKVMIQSSYPYSAFNRWMIKDDRELDDILSPFMV</sequence>